<protein>
    <submittedName>
        <fullName evidence="1">Uncharacterized protein</fullName>
    </submittedName>
</protein>
<dbReference type="EMBL" id="JARJCW010000022">
    <property type="protein sequence ID" value="KAJ7213172.1"/>
    <property type="molecule type" value="Genomic_DNA"/>
</dbReference>
<name>A0AAD6VHT1_9AGAR</name>
<evidence type="ECO:0000313" key="1">
    <source>
        <dbReference type="EMBL" id="KAJ7213172.1"/>
    </source>
</evidence>
<dbReference type="Proteomes" id="UP001219525">
    <property type="component" value="Unassembled WGS sequence"/>
</dbReference>
<comment type="caution">
    <text evidence="1">The sequence shown here is derived from an EMBL/GenBank/DDBJ whole genome shotgun (WGS) entry which is preliminary data.</text>
</comment>
<keyword evidence="2" id="KW-1185">Reference proteome</keyword>
<gene>
    <name evidence="1" type="ORF">GGX14DRAFT_620421</name>
</gene>
<accession>A0AAD6VHT1</accession>
<dbReference type="AlphaFoldDB" id="A0AAD6VHT1"/>
<evidence type="ECO:0000313" key="2">
    <source>
        <dbReference type="Proteomes" id="UP001219525"/>
    </source>
</evidence>
<organism evidence="1 2">
    <name type="scientific">Mycena pura</name>
    <dbReference type="NCBI Taxonomy" id="153505"/>
    <lineage>
        <taxon>Eukaryota</taxon>
        <taxon>Fungi</taxon>
        <taxon>Dikarya</taxon>
        <taxon>Basidiomycota</taxon>
        <taxon>Agaricomycotina</taxon>
        <taxon>Agaricomycetes</taxon>
        <taxon>Agaricomycetidae</taxon>
        <taxon>Agaricales</taxon>
        <taxon>Marasmiineae</taxon>
        <taxon>Mycenaceae</taxon>
        <taxon>Mycena</taxon>
    </lineage>
</organism>
<reference evidence="1" key="1">
    <citation type="submission" date="2023-03" db="EMBL/GenBank/DDBJ databases">
        <title>Massive genome expansion in bonnet fungi (Mycena s.s.) driven by repeated elements and novel gene families across ecological guilds.</title>
        <authorList>
            <consortium name="Lawrence Berkeley National Laboratory"/>
            <person name="Harder C.B."/>
            <person name="Miyauchi S."/>
            <person name="Viragh M."/>
            <person name="Kuo A."/>
            <person name="Thoen E."/>
            <person name="Andreopoulos B."/>
            <person name="Lu D."/>
            <person name="Skrede I."/>
            <person name="Drula E."/>
            <person name="Henrissat B."/>
            <person name="Morin E."/>
            <person name="Kohler A."/>
            <person name="Barry K."/>
            <person name="LaButti K."/>
            <person name="Morin E."/>
            <person name="Salamov A."/>
            <person name="Lipzen A."/>
            <person name="Mereny Z."/>
            <person name="Hegedus B."/>
            <person name="Baldrian P."/>
            <person name="Stursova M."/>
            <person name="Weitz H."/>
            <person name="Taylor A."/>
            <person name="Grigoriev I.V."/>
            <person name="Nagy L.G."/>
            <person name="Martin F."/>
            <person name="Kauserud H."/>
        </authorList>
    </citation>
    <scope>NUCLEOTIDE SEQUENCE</scope>
    <source>
        <strain evidence="1">9144</strain>
    </source>
</reference>
<proteinExistence type="predicted"/>
<sequence>MACPIPALVNLQTQTDGACCITAPPHTRAVLDAPFAVIAMPLFATCEQCTLLHCFEFTQAACCSLRRRDMSGHCGGAQHATVPLLERDADSACEGAWNRVASGADAERLRSKLSSCCTIWPSESVAPLASLASVHVQVWRRIPDVHESDAASVLDDVDISVSAVQLFADLRLTSPAYVARTRGAAHGVLANLMREVATVMCMHYYTGTAEAAKDVQWLGASLDALPALAKATSRRGNTHGERERRLQLAQRVLTTLRARVPVDPSNPYARCPFVLSYLNPNPVRFPLRVRGRSPPREAQAFRDAYVHALSEARVLRVVQNTQHEAHRRFAEVAGLGWEAADAMQAWLGTRPLADQAADRVRARDRAAAA</sequence>